<reference evidence="10 11" key="1">
    <citation type="journal article" date="2015" name="Stand. Genomic Sci.">
        <title>Genomic Encyclopedia of Bacterial and Archaeal Type Strains, Phase III: the genomes of soil and plant-associated and newly described type strains.</title>
        <authorList>
            <person name="Whitman W.B."/>
            <person name="Woyke T."/>
            <person name="Klenk H.P."/>
            <person name="Zhou Y."/>
            <person name="Lilburn T.G."/>
            <person name="Beck B.J."/>
            <person name="De Vos P."/>
            <person name="Vandamme P."/>
            <person name="Eisen J.A."/>
            <person name="Garrity G."/>
            <person name="Hugenholtz P."/>
            <person name="Kyrpides N.C."/>
        </authorList>
    </citation>
    <scope>NUCLEOTIDE SEQUENCE [LARGE SCALE GENOMIC DNA]</scope>
    <source>
        <strain evidence="10 11">CV2</strain>
    </source>
</reference>
<dbReference type="Gene3D" id="3.40.630.10">
    <property type="entry name" value="Zn peptidases"/>
    <property type="match status" value="1"/>
</dbReference>
<dbReference type="Pfam" id="PF02789">
    <property type="entry name" value="Peptidase_M17_N"/>
    <property type="match status" value="1"/>
</dbReference>
<evidence type="ECO:0000313" key="10">
    <source>
        <dbReference type="EMBL" id="RZS54304.1"/>
    </source>
</evidence>
<feature type="binding site" evidence="8">
    <location>
        <position position="336"/>
    </location>
    <ligand>
        <name>Mn(2+)</name>
        <dbReference type="ChEBI" id="CHEBI:29035"/>
        <label>2</label>
    </ligand>
</feature>
<dbReference type="Proteomes" id="UP000293519">
    <property type="component" value="Unassembled WGS sequence"/>
</dbReference>
<keyword evidence="11" id="KW-1185">Reference proteome</keyword>
<dbReference type="PROSITE" id="PS00631">
    <property type="entry name" value="CYTOSOL_AP"/>
    <property type="match status" value="1"/>
</dbReference>
<dbReference type="InterPro" id="IPR000819">
    <property type="entry name" value="Peptidase_M17_C"/>
</dbReference>
<proteinExistence type="inferred from homology"/>
<evidence type="ECO:0000256" key="3">
    <source>
        <dbReference type="ARBA" id="ARBA00009528"/>
    </source>
</evidence>
<dbReference type="InterPro" id="IPR008283">
    <property type="entry name" value="Peptidase_M17_N"/>
</dbReference>
<feature type="binding site" evidence="8">
    <location>
        <position position="334"/>
    </location>
    <ligand>
        <name>Mn(2+)</name>
        <dbReference type="ChEBI" id="CHEBI:29035"/>
        <label>1</label>
    </ligand>
</feature>
<keyword evidence="8" id="KW-0963">Cytoplasm</keyword>
<keyword evidence="6 8" id="KW-0378">Hydrolase</keyword>
<dbReference type="EC" id="3.4.11.1" evidence="8"/>
<dbReference type="SUPFAM" id="SSF52949">
    <property type="entry name" value="Macro domain-like"/>
    <property type="match status" value="1"/>
</dbReference>
<feature type="binding site" evidence="8">
    <location>
        <position position="252"/>
    </location>
    <ligand>
        <name>Mn(2+)</name>
        <dbReference type="ChEBI" id="CHEBI:29035"/>
        <label>2</label>
    </ligand>
</feature>
<dbReference type="GO" id="GO:0005737">
    <property type="term" value="C:cytoplasm"/>
    <property type="evidence" value="ECO:0007669"/>
    <property type="project" value="UniProtKB-SubCell"/>
</dbReference>
<protein>
    <recommendedName>
        <fullName evidence="8">Probable cytosol aminopeptidase</fullName>
        <ecNumber evidence="8">3.4.11.1</ecNumber>
    </recommendedName>
    <alternativeName>
        <fullName evidence="8">Leucine aminopeptidase</fullName>
        <shortName evidence="8">LAP</shortName>
        <ecNumber evidence="8">3.4.11.10</ecNumber>
    </alternativeName>
    <alternativeName>
        <fullName evidence="8">Leucyl aminopeptidase</fullName>
    </alternativeName>
</protein>
<feature type="binding site" evidence="8">
    <location>
        <position position="257"/>
    </location>
    <ligand>
        <name>Mn(2+)</name>
        <dbReference type="ChEBI" id="CHEBI:29035"/>
        <label>1</label>
    </ligand>
</feature>
<dbReference type="HAMAP" id="MF_00181">
    <property type="entry name" value="Cytosol_peptidase_M17"/>
    <property type="match status" value="1"/>
</dbReference>
<dbReference type="GO" id="GO:0030145">
    <property type="term" value="F:manganese ion binding"/>
    <property type="evidence" value="ECO:0007669"/>
    <property type="project" value="UniProtKB-UniRule"/>
</dbReference>
<keyword evidence="8" id="KW-0479">Metal-binding</keyword>
<dbReference type="AlphaFoldDB" id="A0A4Q7LJ21"/>
<evidence type="ECO:0000256" key="5">
    <source>
        <dbReference type="ARBA" id="ARBA00022670"/>
    </source>
</evidence>
<dbReference type="Gene3D" id="3.40.220.10">
    <property type="entry name" value="Leucine Aminopeptidase, subunit E, domain 1"/>
    <property type="match status" value="1"/>
</dbReference>
<dbReference type="CDD" id="cd00433">
    <property type="entry name" value="Peptidase_M17"/>
    <property type="match status" value="1"/>
</dbReference>
<dbReference type="InterPro" id="IPR043472">
    <property type="entry name" value="Macro_dom-like"/>
</dbReference>
<keyword evidence="4 8" id="KW-0031">Aminopeptidase</keyword>
<organism evidence="10 11">
    <name type="scientific">Microcella putealis</name>
    <dbReference type="NCBI Taxonomy" id="337005"/>
    <lineage>
        <taxon>Bacteria</taxon>
        <taxon>Bacillati</taxon>
        <taxon>Actinomycetota</taxon>
        <taxon>Actinomycetes</taxon>
        <taxon>Micrococcales</taxon>
        <taxon>Microbacteriaceae</taxon>
        <taxon>Microcella</taxon>
    </lineage>
</organism>
<dbReference type="PRINTS" id="PR00481">
    <property type="entry name" value="LAMNOPPTDASE"/>
</dbReference>
<keyword evidence="8" id="KW-0464">Manganese</keyword>
<evidence type="ECO:0000256" key="7">
    <source>
        <dbReference type="ARBA" id="ARBA00049972"/>
    </source>
</evidence>
<feature type="active site" evidence="8">
    <location>
        <position position="338"/>
    </location>
</feature>
<evidence type="ECO:0000259" key="9">
    <source>
        <dbReference type="PROSITE" id="PS00631"/>
    </source>
</evidence>
<feature type="active site" evidence="8">
    <location>
        <position position="264"/>
    </location>
</feature>
<dbReference type="GO" id="GO:0006508">
    <property type="term" value="P:proteolysis"/>
    <property type="evidence" value="ECO:0007669"/>
    <property type="project" value="UniProtKB-KW"/>
</dbReference>
<comment type="catalytic activity">
    <reaction evidence="1 8">
        <text>Release of an N-terminal amino acid, Xaa-|-Yaa-, in which Xaa is preferably Leu, but may be other amino acids including Pro although not Arg or Lys, and Yaa may be Pro. Amino acid amides and methyl esters are also readily hydrolyzed, but rates on arylamides are exceedingly low.</text>
        <dbReference type="EC" id="3.4.11.1"/>
    </reaction>
</comment>
<name>A0A4Q7LJ21_9MICO</name>
<feature type="domain" description="Cytosol aminopeptidase" evidence="9">
    <location>
        <begin position="332"/>
        <end position="339"/>
    </location>
</feature>
<comment type="caution">
    <text evidence="10">The sequence shown here is derived from an EMBL/GenBank/DDBJ whole genome shotgun (WGS) entry which is preliminary data.</text>
</comment>
<feature type="binding site" evidence="8">
    <location>
        <position position="275"/>
    </location>
    <ligand>
        <name>Mn(2+)</name>
        <dbReference type="ChEBI" id="CHEBI:29035"/>
        <label>2</label>
    </ligand>
</feature>
<dbReference type="NCBIfam" id="NF002073">
    <property type="entry name" value="PRK00913.1-2"/>
    <property type="match status" value="1"/>
</dbReference>
<comment type="similarity">
    <text evidence="3 8">Belongs to the peptidase M17 family.</text>
</comment>
<evidence type="ECO:0000313" key="11">
    <source>
        <dbReference type="Proteomes" id="UP000293519"/>
    </source>
</evidence>
<dbReference type="PANTHER" id="PTHR11963:SF23">
    <property type="entry name" value="CYTOSOL AMINOPEPTIDASE"/>
    <property type="match status" value="1"/>
</dbReference>
<comment type="catalytic activity">
    <reaction evidence="2 8">
        <text>Release of an N-terminal amino acid, preferentially leucine, but not glutamic or aspartic acids.</text>
        <dbReference type="EC" id="3.4.11.10"/>
    </reaction>
</comment>
<dbReference type="EMBL" id="SGWW01000005">
    <property type="protein sequence ID" value="RZS54304.1"/>
    <property type="molecule type" value="Genomic_DNA"/>
</dbReference>
<comment type="function">
    <text evidence="7 8">Presumably involved in the processing and regular turnover of intracellular proteins. Catalyzes the removal of unsubstituted N-terminal amino acids from various peptides.</text>
</comment>
<dbReference type="InterPro" id="IPR023042">
    <property type="entry name" value="Peptidase_M17_leu_NH2_pept"/>
</dbReference>
<dbReference type="GO" id="GO:0070006">
    <property type="term" value="F:metalloaminopeptidase activity"/>
    <property type="evidence" value="ECO:0007669"/>
    <property type="project" value="InterPro"/>
</dbReference>
<evidence type="ECO:0000256" key="8">
    <source>
        <dbReference type="HAMAP-Rule" id="MF_00181"/>
    </source>
</evidence>
<dbReference type="Pfam" id="PF00883">
    <property type="entry name" value="Peptidase_M17"/>
    <property type="match status" value="1"/>
</dbReference>
<accession>A0A4Q7LJ21</accession>
<evidence type="ECO:0000256" key="6">
    <source>
        <dbReference type="ARBA" id="ARBA00022801"/>
    </source>
</evidence>
<dbReference type="OrthoDB" id="9809354at2"/>
<comment type="cofactor">
    <cofactor evidence="8">
        <name>Mn(2+)</name>
        <dbReference type="ChEBI" id="CHEBI:29035"/>
    </cofactor>
    <text evidence="8">Binds 2 manganese ions per subunit.</text>
</comment>
<gene>
    <name evidence="8" type="primary">pepA</name>
    <name evidence="10" type="ORF">EV141_2301</name>
</gene>
<feature type="binding site" evidence="8">
    <location>
        <position position="336"/>
    </location>
    <ligand>
        <name>Mn(2+)</name>
        <dbReference type="ChEBI" id="CHEBI:29035"/>
        <label>1</label>
    </ligand>
</feature>
<comment type="subcellular location">
    <subcellularLocation>
        <location evidence="8">Cytoplasm</location>
    </subcellularLocation>
</comment>
<evidence type="ECO:0000256" key="2">
    <source>
        <dbReference type="ARBA" id="ARBA00000967"/>
    </source>
</evidence>
<sequence>MPLPELTSSSAALSSLEGDALIVLVARTNEGLEPLGVDGDVADAVRTALTAVAATGAAEDVVRVPSPAGLSARSIVAVGTGSSDPDAETVRRAAGAAARSLTTATSAVLAPPSAALLEAAVEGALMGAYRYLAEGLSAKADAGLQRLVVATDEADAGDALTRAHVSADAVATVRDLVTTPPHALYPATFAERAVALAEGLPLEVEILDEDALAAGGFGGILGVGQGSSRPPRLVIVRYNAHTELPHLALVGKGITFDSGGLSLKPAAAMVGMKYDMTGAATTLAATVAAAKLGLPVRITAWLCLAENMPSATATRPNDVLTIRGGRTVEVLNTDAEGRLVMADGLVAASEEQPDAIVDVATLTGAARVALGERYAGLMGDDELVGAVQRAAEATGELVWPMPLPAELRSLLATDVADIANAKPGNTAAGMLLAGVFLQEFVGRRSDEPDAPRIPWAHLDIAGPANNSGGAFGYTPKGSSGVATRLLIALAAGLGAE</sequence>
<dbReference type="RefSeq" id="WP_130486085.1">
    <property type="nucleotide sequence ID" value="NZ_SGWW01000005.1"/>
</dbReference>
<evidence type="ECO:0000256" key="1">
    <source>
        <dbReference type="ARBA" id="ARBA00000135"/>
    </source>
</evidence>
<dbReference type="InterPro" id="IPR011356">
    <property type="entry name" value="Leucine_aapep/pepB"/>
</dbReference>
<feature type="binding site" evidence="8">
    <location>
        <position position="257"/>
    </location>
    <ligand>
        <name>Mn(2+)</name>
        <dbReference type="ChEBI" id="CHEBI:29035"/>
        <label>2</label>
    </ligand>
</feature>
<dbReference type="EC" id="3.4.11.10" evidence="8"/>
<dbReference type="SUPFAM" id="SSF53187">
    <property type="entry name" value="Zn-dependent exopeptidases"/>
    <property type="match status" value="1"/>
</dbReference>
<evidence type="ECO:0000256" key="4">
    <source>
        <dbReference type="ARBA" id="ARBA00022438"/>
    </source>
</evidence>
<dbReference type="PANTHER" id="PTHR11963">
    <property type="entry name" value="LEUCINE AMINOPEPTIDASE-RELATED"/>
    <property type="match status" value="1"/>
</dbReference>
<keyword evidence="5 8" id="KW-0645">Protease</keyword>